<gene>
    <name evidence="2" type="ORF">CBOVIS_LOCUS11585</name>
</gene>
<feature type="compositionally biased region" description="Acidic residues" evidence="1">
    <location>
        <begin position="65"/>
        <end position="78"/>
    </location>
</feature>
<feature type="compositionally biased region" description="Acidic residues" evidence="1">
    <location>
        <begin position="94"/>
        <end position="135"/>
    </location>
</feature>
<dbReference type="AlphaFoldDB" id="A0A8S1F851"/>
<sequence>MTPRLRSDSETSSDSWSIVEDGAHDIVEFSAQSDDSDIEDQNEQIVEEPISDNENQESDVTQYSSEEDDRYEDEEGEQEEFKIQEYAEDRQNTDDDEDSDDEEEDEEKVEEDENCDDEEEEESESEDEIEDENEIPDNVLDEIPSLFVALSELKIRPLVLFTSILIVFLPVLITRQGVLFRHPSPDVEPSQQRWVSAIAAEGSRRFLAWMRHQFQTNPYKHKEPDFPYKKLTEEMKRKEREMNQIRRSKKWDFLYSGNYTSQMTPTTSFFKPIAEPVPPLNICEQKPRKNLSITPQQKESDRRVLHQMRAFSRLVTPTIFKAHEVKTKAVQTLFRPKYRPQIQYKTPIPCVVPTQKPSKYSQNDWYSERNRVRANLRKH</sequence>
<organism evidence="2 3">
    <name type="scientific">Caenorhabditis bovis</name>
    <dbReference type="NCBI Taxonomy" id="2654633"/>
    <lineage>
        <taxon>Eukaryota</taxon>
        <taxon>Metazoa</taxon>
        <taxon>Ecdysozoa</taxon>
        <taxon>Nematoda</taxon>
        <taxon>Chromadorea</taxon>
        <taxon>Rhabditida</taxon>
        <taxon>Rhabditina</taxon>
        <taxon>Rhabditomorpha</taxon>
        <taxon>Rhabditoidea</taxon>
        <taxon>Rhabditidae</taxon>
        <taxon>Peloderinae</taxon>
        <taxon>Caenorhabditis</taxon>
    </lineage>
</organism>
<feature type="region of interest" description="Disordered" evidence="1">
    <location>
        <begin position="1"/>
        <end position="136"/>
    </location>
</feature>
<dbReference type="Proteomes" id="UP000494206">
    <property type="component" value="Unassembled WGS sequence"/>
</dbReference>
<evidence type="ECO:0000313" key="2">
    <source>
        <dbReference type="EMBL" id="CAB3410012.1"/>
    </source>
</evidence>
<feature type="compositionally biased region" description="Basic and acidic residues" evidence="1">
    <location>
        <begin position="79"/>
        <end position="93"/>
    </location>
</feature>
<protein>
    <submittedName>
        <fullName evidence="2">Uncharacterized protein</fullName>
    </submittedName>
</protein>
<feature type="compositionally biased region" description="Acidic residues" evidence="1">
    <location>
        <begin position="34"/>
        <end position="57"/>
    </location>
</feature>
<comment type="caution">
    <text evidence="2">The sequence shown here is derived from an EMBL/GenBank/DDBJ whole genome shotgun (WGS) entry which is preliminary data.</text>
</comment>
<name>A0A8S1F851_9PELO</name>
<evidence type="ECO:0000313" key="3">
    <source>
        <dbReference type="Proteomes" id="UP000494206"/>
    </source>
</evidence>
<reference evidence="2 3" key="1">
    <citation type="submission" date="2020-04" db="EMBL/GenBank/DDBJ databases">
        <authorList>
            <person name="Laetsch R D."/>
            <person name="Stevens L."/>
            <person name="Kumar S."/>
            <person name="Blaxter L. M."/>
        </authorList>
    </citation>
    <scope>NUCLEOTIDE SEQUENCE [LARGE SCALE GENOMIC DNA]</scope>
</reference>
<accession>A0A8S1F851</accession>
<dbReference type="EMBL" id="CADEPM010000009">
    <property type="protein sequence ID" value="CAB3410012.1"/>
    <property type="molecule type" value="Genomic_DNA"/>
</dbReference>
<proteinExistence type="predicted"/>
<evidence type="ECO:0000256" key="1">
    <source>
        <dbReference type="SAM" id="MobiDB-lite"/>
    </source>
</evidence>
<keyword evidence="3" id="KW-1185">Reference proteome</keyword>